<protein>
    <submittedName>
        <fullName evidence="4">Uncharacterized protein</fullName>
    </submittedName>
</protein>
<proteinExistence type="predicted"/>
<feature type="transmembrane region" description="Helical" evidence="3">
    <location>
        <begin position="56"/>
        <end position="75"/>
    </location>
</feature>
<feature type="region of interest" description="Disordered" evidence="2">
    <location>
        <begin position="198"/>
        <end position="219"/>
    </location>
</feature>
<keyword evidence="3" id="KW-1133">Transmembrane helix</keyword>
<feature type="coiled-coil region" evidence="1">
    <location>
        <begin position="119"/>
        <end position="146"/>
    </location>
</feature>
<organism evidence="4 5">
    <name type="scientific">Mycobacterium phage MOOREtheMARYer</name>
    <dbReference type="NCBI Taxonomy" id="1647309"/>
    <lineage>
        <taxon>Viruses</taxon>
        <taxon>Duplodnaviria</taxon>
        <taxon>Heunggongvirae</taxon>
        <taxon>Uroviricota</taxon>
        <taxon>Caudoviricetes</taxon>
        <taxon>Gclasvirinae</taxon>
        <taxon>Pinnievirus</taxon>
        <taxon>Pinnievirus moorethemaryer</taxon>
    </lineage>
</organism>
<reference evidence="4 5" key="1">
    <citation type="journal article" date="2015" name="Genome Announc.">
        <title>Genome Sequences of Cluster G Mycobacteriophages Cambiare, FlagStaff, and MOOREtheMARYer.</title>
        <authorList>
            <person name="Pope W.H."/>
            <person name="Augustine D.A."/>
            <person name="Carroll D.C."/>
            <person name="Duncan J.C."/>
            <person name="Harwi K.M."/>
            <person name="Howry R."/>
            <person name="Jagessar B."/>
            <person name="Lum B.A."/>
            <person name="Meinert J.W."/>
            <person name="Migliozzi J.S."/>
            <person name="Milliken K.A."/>
            <person name="Mitchell C.J."/>
            <person name="Nalatwad A.S."/>
            <person name="Orlandini K.C."/>
            <person name="Rhein M.J."/>
            <person name="Saravanan V."/>
            <person name="Seese B.A."/>
            <person name="Schiebel J.G."/>
            <person name="Thomas K.B."/>
            <person name="Adkins N.L."/>
            <person name="Cohen K.L."/>
            <person name="Iyengar V.B."/>
            <person name="Kim H."/>
            <person name="Kramer Z.J."/>
            <person name="Montgomery M.T."/>
            <person name="Schafer C.E."/>
            <person name="Wilkes K.E."/>
            <person name="Grubb S.R."/>
            <person name="Warner M.H."/>
            <person name="Bowman C.A."/>
            <person name="Russell D.A."/>
            <person name="Hatfull G.F."/>
        </authorList>
    </citation>
    <scope>NUCLEOTIDE SEQUENCE [LARGE SCALE GENOMIC DNA]</scope>
</reference>
<evidence type="ECO:0000256" key="2">
    <source>
        <dbReference type="SAM" id="MobiDB-lite"/>
    </source>
</evidence>
<dbReference type="OrthoDB" id="15805at10239"/>
<evidence type="ECO:0000313" key="4">
    <source>
        <dbReference type="EMBL" id="AKF14893.1"/>
    </source>
</evidence>
<evidence type="ECO:0000256" key="3">
    <source>
        <dbReference type="SAM" id="Phobius"/>
    </source>
</evidence>
<sequence>MLGDVLSNLLSWSLVVGIVIGFVLSKVTQLARVCWEEKHHPLPDGRKRSKWRVLATDRRWLIGMIAVAFLSWSVYTTNENDQANERNASEAAAFAARVQDCQKQLIEAINASRAVTAANEKISADNDRLSQNERRLLAELAKAQSEWLGQLIAPSDPRIAAMDPNDPAREEYGFAVSRTFFAKAGDINRQIDGIHRQQAENDAARPTSRPALPEPDCGE</sequence>
<keyword evidence="5" id="KW-1185">Reference proteome</keyword>
<name>A0A0F6YRF5_9CAUD</name>
<keyword evidence="3" id="KW-0812">Transmembrane</keyword>
<keyword evidence="3" id="KW-0472">Membrane</keyword>
<feature type="transmembrane region" description="Helical" evidence="3">
    <location>
        <begin position="12"/>
        <end position="35"/>
    </location>
</feature>
<evidence type="ECO:0000313" key="5">
    <source>
        <dbReference type="Proteomes" id="UP000202037"/>
    </source>
</evidence>
<keyword evidence="1" id="KW-0175">Coiled coil</keyword>
<dbReference type="GeneID" id="26625205"/>
<dbReference type="Proteomes" id="UP000202037">
    <property type="component" value="Segment"/>
</dbReference>
<accession>A0A0F6YRF5</accession>
<gene>
    <name evidence="4" type="primary">32</name>
    <name evidence="4" type="ORF">SEA_MOORETHEMARYER_32</name>
</gene>
<dbReference type="EMBL" id="KR080202">
    <property type="protein sequence ID" value="AKF14893.1"/>
    <property type="molecule type" value="Genomic_DNA"/>
</dbReference>
<dbReference type="RefSeq" id="YP_009198069.1">
    <property type="nucleotide sequence ID" value="NC_028791.1"/>
</dbReference>
<dbReference type="KEGG" id="vg:26625205"/>
<evidence type="ECO:0000256" key="1">
    <source>
        <dbReference type="SAM" id="Coils"/>
    </source>
</evidence>